<evidence type="ECO:0000313" key="2">
    <source>
        <dbReference type="EMBL" id="MZK09336.1"/>
    </source>
</evidence>
<dbReference type="RefSeq" id="WP_161170096.1">
    <property type="nucleotide sequence ID" value="NZ_WWSF01000001.1"/>
</dbReference>
<name>A0A6N9JS26_9FIRM</name>
<feature type="domain" description="DUF7666" evidence="1">
    <location>
        <begin position="1"/>
        <end position="95"/>
    </location>
</feature>
<comment type="caution">
    <text evidence="2">The sequence shown here is derived from an EMBL/GenBank/DDBJ whole genome shotgun (WGS) entry which is preliminary data.</text>
</comment>
<dbReference type="Proteomes" id="UP000449249">
    <property type="component" value="Unassembled WGS sequence"/>
</dbReference>
<dbReference type="EMBL" id="WWSH01000002">
    <property type="protein sequence ID" value="MZK09336.1"/>
    <property type="molecule type" value="Genomic_DNA"/>
</dbReference>
<accession>A0A6N9JS26</accession>
<organism evidence="2 3">
    <name type="scientific">Dorea longicatena</name>
    <dbReference type="NCBI Taxonomy" id="88431"/>
    <lineage>
        <taxon>Bacteria</taxon>
        <taxon>Bacillati</taxon>
        <taxon>Bacillota</taxon>
        <taxon>Clostridia</taxon>
        <taxon>Lachnospirales</taxon>
        <taxon>Lachnospiraceae</taxon>
        <taxon>Dorea</taxon>
    </lineage>
</organism>
<protein>
    <recommendedName>
        <fullName evidence="1">DUF7666 domain-containing protein</fullName>
    </recommendedName>
</protein>
<evidence type="ECO:0000259" key="1">
    <source>
        <dbReference type="Pfam" id="PF24703"/>
    </source>
</evidence>
<proteinExistence type="predicted"/>
<dbReference type="InterPro" id="IPR056083">
    <property type="entry name" value="DUF7666"/>
</dbReference>
<dbReference type="Pfam" id="PF24703">
    <property type="entry name" value="DUF7666"/>
    <property type="match status" value="1"/>
</dbReference>
<gene>
    <name evidence="2" type="ORF">GT576_02995</name>
</gene>
<sequence length="198" mass="22003">MRTYKGFTEDLKATYGNGIFQYEPGKTYREEKSKTRSTGFHAAEYLPDCMMWYRLNDKSRFFLCESGGSIDEEDGCSMVVSTELTLIKELDLLDIAGHTMMYMVEHPQRKWISTVGGVMITNDAAYTKTGTLLAIARGERPIVYGIEGTAVGWILESEGNIIAAKVGVVGQSGIKPGVKYTITANRELVEVQDETESN</sequence>
<dbReference type="AlphaFoldDB" id="A0A6N9JS26"/>
<evidence type="ECO:0000313" key="3">
    <source>
        <dbReference type="Proteomes" id="UP000449249"/>
    </source>
</evidence>
<reference evidence="2 3" key="1">
    <citation type="journal article" date="2019" name="Nat. Med.">
        <title>A library of human gut bacterial isolates paired with longitudinal multiomics data enables mechanistic microbiome research.</title>
        <authorList>
            <person name="Poyet M."/>
            <person name="Groussin M."/>
            <person name="Gibbons S.M."/>
            <person name="Avila-Pacheco J."/>
            <person name="Jiang X."/>
            <person name="Kearney S.M."/>
            <person name="Perrotta A.R."/>
            <person name="Berdy B."/>
            <person name="Zhao S."/>
            <person name="Lieberman T.D."/>
            <person name="Swanson P.K."/>
            <person name="Smith M."/>
            <person name="Roesemann S."/>
            <person name="Alexander J.E."/>
            <person name="Rich S.A."/>
            <person name="Livny J."/>
            <person name="Vlamakis H."/>
            <person name="Clish C."/>
            <person name="Bullock K."/>
            <person name="Deik A."/>
            <person name="Scott J."/>
            <person name="Pierce K.A."/>
            <person name="Xavier R.J."/>
            <person name="Alm E.J."/>
        </authorList>
    </citation>
    <scope>NUCLEOTIDE SEQUENCE [LARGE SCALE GENOMIC DNA]</scope>
    <source>
        <strain evidence="2 3">BIOML-A1</strain>
    </source>
</reference>